<keyword evidence="1" id="KW-0238">DNA-binding</keyword>
<organism evidence="3 4">
    <name type="scientific">Nocardia higoensis</name>
    <dbReference type="NCBI Taxonomy" id="228599"/>
    <lineage>
        <taxon>Bacteria</taxon>
        <taxon>Bacillati</taxon>
        <taxon>Actinomycetota</taxon>
        <taxon>Actinomycetes</taxon>
        <taxon>Mycobacteriales</taxon>
        <taxon>Nocardiaceae</taxon>
        <taxon>Nocardia</taxon>
    </lineage>
</organism>
<dbReference type="Proteomes" id="UP000707731">
    <property type="component" value="Unassembled WGS sequence"/>
</dbReference>
<protein>
    <submittedName>
        <fullName evidence="3">MerR family transcriptional regulator</fullName>
    </submittedName>
</protein>
<dbReference type="Gene3D" id="1.10.1660.10">
    <property type="match status" value="2"/>
</dbReference>
<evidence type="ECO:0000259" key="2">
    <source>
        <dbReference type="PROSITE" id="PS50937"/>
    </source>
</evidence>
<dbReference type="PRINTS" id="PR00040">
    <property type="entry name" value="HTHMERR"/>
</dbReference>
<dbReference type="InterPro" id="IPR000551">
    <property type="entry name" value="MerR-type_HTH_dom"/>
</dbReference>
<evidence type="ECO:0000256" key="1">
    <source>
        <dbReference type="ARBA" id="ARBA00023125"/>
    </source>
</evidence>
<keyword evidence="4" id="KW-1185">Reference proteome</keyword>
<reference evidence="3 4" key="1">
    <citation type="submission" date="2020-10" db="EMBL/GenBank/DDBJ databases">
        <title>Identification of Nocardia species via Next-generation sequencing and recognition of intraspecies genetic diversity.</title>
        <authorList>
            <person name="Li P."/>
            <person name="Li P."/>
            <person name="Lu B."/>
        </authorList>
    </citation>
    <scope>NUCLEOTIDE SEQUENCE [LARGE SCALE GENOMIC DNA]</scope>
    <source>
        <strain evidence="3 4">BJ06-0143</strain>
    </source>
</reference>
<dbReference type="SMART" id="SM00422">
    <property type="entry name" value="HTH_MERR"/>
    <property type="match status" value="2"/>
</dbReference>
<proteinExistence type="predicted"/>
<dbReference type="PANTHER" id="PTHR30204:SF93">
    <property type="entry name" value="HTH MERR-TYPE DOMAIN-CONTAINING PROTEIN"/>
    <property type="match status" value="1"/>
</dbReference>
<dbReference type="SUPFAM" id="SSF46955">
    <property type="entry name" value="Putative DNA-binding domain"/>
    <property type="match status" value="2"/>
</dbReference>
<dbReference type="RefSeq" id="WP_195000186.1">
    <property type="nucleotide sequence ID" value="NZ_JADLQN010000001.1"/>
</dbReference>
<evidence type="ECO:0000313" key="4">
    <source>
        <dbReference type="Proteomes" id="UP000707731"/>
    </source>
</evidence>
<comment type="caution">
    <text evidence="3">The sequence shown here is derived from an EMBL/GenBank/DDBJ whole genome shotgun (WGS) entry which is preliminary data.</text>
</comment>
<gene>
    <name evidence="3" type="ORF">IU449_01560</name>
</gene>
<dbReference type="InterPro" id="IPR009061">
    <property type="entry name" value="DNA-bd_dom_put_sf"/>
</dbReference>
<name>A0ABS0D426_9NOCA</name>
<dbReference type="Pfam" id="PF13411">
    <property type="entry name" value="MerR_1"/>
    <property type="match status" value="2"/>
</dbReference>
<dbReference type="PROSITE" id="PS50937">
    <property type="entry name" value="HTH_MERR_2"/>
    <property type="match status" value="1"/>
</dbReference>
<dbReference type="InterPro" id="IPR047057">
    <property type="entry name" value="MerR_fam"/>
</dbReference>
<dbReference type="PANTHER" id="PTHR30204">
    <property type="entry name" value="REDOX-CYCLING DRUG-SENSING TRANSCRIPTIONAL ACTIVATOR SOXR"/>
    <property type="match status" value="1"/>
</dbReference>
<sequence length="251" mass="26817">MPTRHSDILRTIDVARHSGYSVEQVRKLERSGVLPAAHRAPSGHRVYRRQHLDCALAYRAVAVGAGPAAAARILRAAHAGSLADLLALVDEAHTRLDTERRDLATARTAAAAIAAEPIDAVRPTDAMTVSELAEALGVRTSTLRHWDAAGLVTPGRATPGSARRYSPADVRDARIVHQLRQAGYRIDALRALLPDLRGAGRWSDVLAGLEARGDSIRRRSRALLEAGAHLDAVLATRDAVSRPTSSSAGSR</sequence>
<dbReference type="EMBL" id="JADLQN010000001">
    <property type="protein sequence ID" value="MBF6353247.1"/>
    <property type="molecule type" value="Genomic_DNA"/>
</dbReference>
<evidence type="ECO:0000313" key="3">
    <source>
        <dbReference type="EMBL" id="MBF6353247.1"/>
    </source>
</evidence>
<accession>A0ABS0D426</accession>
<feature type="domain" description="HTH merR-type" evidence="2">
    <location>
        <begin position="126"/>
        <end position="195"/>
    </location>
</feature>